<dbReference type="PROSITE" id="PS50862">
    <property type="entry name" value="AA_TRNA_LIGASE_II"/>
    <property type="match status" value="1"/>
</dbReference>
<evidence type="ECO:0000256" key="9">
    <source>
        <dbReference type="ARBA" id="ARBA00023146"/>
    </source>
</evidence>
<dbReference type="Pfam" id="PF13393">
    <property type="entry name" value="tRNA-synt_His"/>
    <property type="match status" value="1"/>
</dbReference>
<keyword evidence="5 11" id="KW-0436">Ligase</keyword>
<feature type="binding site" evidence="12">
    <location>
        <begin position="91"/>
        <end position="93"/>
    </location>
    <ligand>
        <name>L-histidine</name>
        <dbReference type="ChEBI" id="CHEBI:57595"/>
    </ligand>
</feature>
<keyword evidence="7 11" id="KW-0067">ATP-binding</keyword>
<dbReference type="GO" id="GO:0005737">
    <property type="term" value="C:cytoplasm"/>
    <property type="evidence" value="ECO:0007669"/>
    <property type="project" value="UniProtKB-SubCell"/>
</dbReference>
<proteinExistence type="inferred from homology"/>
<evidence type="ECO:0000256" key="11">
    <source>
        <dbReference type="HAMAP-Rule" id="MF_00127"/>
    </source>
</evidence>
<evidence type="ECO:0000256" key="1">
    <source>
        <dbReference type="ARBA" id="ARBA00004496"/>
    </source>
</evidence>
<evidence type="ECO:0000256" key="10">
    <source>
        <dbReference type="ARBA" id="ARBA00047639"/>
    </source>
</evidence>
<keyword evidence="4 11" id="KW-0963">Cytoplasm</keyword>
<evidence type="ECO:0000256" key="7">
    <source>
        <dbReference type="ARBA" id="ARBA00022840"/>
    </source>
</evidence>
<feature type="domain" description="Aminoacyl-transfer RNA synthetases class-II family profile" evidence="14">
    <location>
        <begin position="28"/>
        <end position="349"/>
    </location>
</feature>
<evidence type="ECO:0000256" key="12">
    <source>
        <dbReference type="PIRSR" id="PIRSR001549-1"/>
    </source>
</evidence>
<dbReference type="InterPro" id="IPR004154">
    <property type="entry name" value="Anticodon-bd"/>
</dbReference>
<comment type="subcellular location">
    <subcellularLocation>
        <location evidence="1 11">Cytoplasm</location>
    </subcellularLocation>
</comment>
<dbReference type="PANTHER" id="PTHR43707:SF1">
    <property type="entry name" value="HISTIDINE--TRNA LIGASE, MITOCHONDRIAL-RELATED"/>
    <property type="match status" value="1"/>
</dbReference>
<feature type="binding site" evidence="12">
    <location>
        <position position="121"/>
    </location>
    <ligand>
        <name>L-histidine</name>
        <dbReference type="ChEBI" id="CHEBI:57595"/>
    </ligand>
</feature>
<dbReference type="PANTHER" id="PTHR43707">
    <property type="entry name" value="HISTIDYL-TRNA SYNTHETASE"/>
    <property type="match status" value="1"/>
</dbReference>
<dbReference type="NCBIfam" id="TIGR00442">
    <property type="entry name" value="hisS"/>
    <property type="match status" value="1"/>
</dbReference>
<feature type="binding site" evidence="12">
    <location>
        <position position="135"/>
    </location>
    <ligand>
        <name>L-histidine</name>
        <dbReference type="ChEBI" id="CHEBI:57595"/>
    </ligand>
</feature>
<comment type="similarity">
    <text evidence="2 11">Belongs to the class-II aminoacyl-tRNA synthetase family.</text>
</comment>
<dbReference type="InterPro" id="IPR036621">
    <property type="entry name" value="Anticodon-bd_dom_sf"/>
</dbReference>
<feature type="binding site" evidence="12">
    <location>
        <begin position="270"/>
        <end position="271"/>
    </location>
    <ligand>
        <name>L-histidine</name>
        <dbReference type="ChEBI" id="CHEBI:57595"/>
    </ligand>
</feature>
<evidence type="ECO:0000256" key="2">
    <source>
        <dbReference type="ARBA" id="ARBA00008226"/>
    </source>
</evidence>
<sequence>MTEAKKKRPAKLAGVKGMNDILPQDEALWEFFEESVRAMLRAYGYQQIRTPILEHTQLFTRGIGEVTDIVEKEMYSFTDSLNGEQLTMRPENTAAVVRATLEHNLLYSGPKRLWYFGPMFRHEKPQRGRYRQFHQVGVEALGLAGPDADVEIILMCQRLWDDLGLTGIHLQLNSLGQSDERARHRADLIAYLEKHADLLDEDGKRRLYTNPLRVLDTKNPAMQAMVEGAPKLIDYLGEASLKHFEGVQSLLKANNIPFTINPRLVRGLDYYNLTVFEWVTDKLGAQGTVAGGGRYDPLIEQLGGDATPACGWAMGVERILELLREDDLAPQAEGADVYVVHQGESAVAPALVAAERMRDAGLNVVFHCSPDGKSSSFKSQMKRADASGANFAVIIGENEVASGAAVVKHLRAADQTNNQTSVAFDALAEHLIDAIVASADESVNESVSESPADGGAGNETLH</sequence>
<dbReference type="FunFam" id="3.30.930.10:FF:000005">
    <property type="entry name" value="Histidine--tRNA ligase"/>
    <property type="match status" value="1"/>
</dbReference>
<evidence type="ECO:0000256" key="6">
    <source>
        <dbReference type="ARBA" id="ARBA00022741"/>
    </source>
</evidence>
<keyword evidence="8 11" id="KW-0648">Protein biosynthesis</keyword>
<dbReference type="Gene3D" id="3.30.930.10">
    <property type="entry name" value="Bira Bifunctional Protein, Domain 2"/>
    <property type="match status" value="1"/>
</dbReference>
<keyword evidence="6 11" id="KW-0547">Nucleotide-binding</keyword>
<dbReference type="InterPro" id="IPR033656">
    <property type="entry name" value="HisRS_anticodon"/>
</dbReference>
<feature type="binding site" evidence="12">
    <location>
        <position position="139"/>
    </location>
    <ligand>
        <name>L-histidine</name>
        <dbReference type="ChEBI" id="CHEBI:57595"/>
    </ligand>
</feature>
<dbReference type="EC" id="6.1.1.21" evidence="11"/>
<dbReference type="CDD" id="cd00773">
    <property type="entry name" value="HisRS-like_core"/>
    <property type="match status" value="1"/>
</dbReference>
<dbReference type="InterPro" id="IPR041715">
    <property type="entry name" value="HisRS-like_core"/>
</dbReference>
<feature type="binding site" evidence="12">
    <location>
        <position position="266"/>
    </location>
    <ligand>
        <name>L-histidine</name>
        <dbReference type="ChEBI" id="CHEBI:57595"/>
    </ligand>
</feature>
<keyword evidence="16" id="KW-1185">Reference proteome</keyword>
<keyword evidence="9 11" id="KW-0030">Aminoacyl-tRNA synthetase</keyword>
<dbReference type="AlphaFoldDB" id="A0A5E4X8S2"/>
<evidence type="ECO:0000256" key="4">
    <source>
        <dbReference type="ARBA" id="ARBA00022490"/>
    </source>
</evidence>
<gene>
    <name evidence="11" type="primary">hisS</name>
    <name evidence="15" type="ORF">PNO31109_03718</name>
</gene>
<dbReference type="Gene3D" id="3.40.50.800">
    <property type="entry name" value="Anticodon-binding domain"/>
    <property type="match status" value="1"/>
</dbReference>
<feature type="region of interest" description="Disordered" evidence="13">
    <location>
        <begin position="443"/>
        <end position="462"/>
    </location>
</feature>
<accession>A0A5E4X8S2</accession>
<evidence type="ECO:0000256" key="3">
    <source>
        <dbReference type="ARBA" id="ARBA00011738"/>
    </source>
</evidence>
<dbReference type="InterPro" id="IPR015807">
    <property type="entry name" value="His-tRNA-ligase"/>
</dbReference>
<evidence type="ECO:0000313" key="16">
    <source>
        <dbReference type="Proteomes" id="UP000367825"/>
    </source>
</evidence>
<dbReference type="InterPro" id="IPR045864">
    <property type="entry name" value="aa-tRNA-synth_II/BPL/LPL"/>
</dbReference>
<protein>
    <recommendedName>
        <fullName evidence="11">Histidine--tRNA ligase</fullName>
        <ecNumber evidence="11">6.1.1.21</ecNumber>
    </recommendedName>
    <alternativeName>
        <fullName evidence="11">Histidyl-tRNA synthetase</fullName>
        <shortName evidence="11">HisRS</shortName>
    </alternativeName>
</protein>
<evidence type="ECO:0000313" key="15">
    <source>
        <dbReference type="EMBL" id="VVE32648.1"/>
    </source>
</evidence>
<dbReference type="InterPro" id="IPR006195">
    <property type="entry name" value="aa-tRNA-synth_II"/>
</dbReference>
<evidence type="ECO:0000256" key="8">
    <source>
        <dbReference type="ARBA" id="ARBA00022917"/>
    </source>
</evidence>
<dbReference type="Proteomes" id="UP000367825">
    <property type="component" value="Unassembled WGS sequence"/>
</dbReference>
<evidence type="ECO:0000256" key="5">
    <source>
        <dbReference type="ARBA" id="ARBA00022598"/>
    </source>
</evidence>
<name>A0A5E4X8S2_9BURK</name>
<dbReference type="OrthoDB" id="9800814at2"/>
<dbReference type="CDD" id="cd00859">
    <property type="entry name" value="HisRS_anticodon"/>
    <property type="match status" value="1"/>
</dbReference>
<reference evidence="15 16" key="1">
    <citation type="submission" date="2019-08" db="EMBL/GenBank/DDBJ databases">
        <authorList>
            <person name="Peeters C."/>
        </authorList>
    </citation>
    <scope>NUCLEOTIDE SEQUENCE [LARGE SCALE GENOMIC DNA]</scope>
    <source>
        <strain evidence="15 16">LMG 31109</strain>
    </source>
</reference>
<comment type="subunit">
    <text evidence="3 11">Homodimer.</text>
</comment>
<dbReference type="SUPFAM" id="SSF55681">
    <property type="entry name" value="Class II aaRS and biotin synthetases"/>
    <property type="match status" value="1"/>
</dbReference>
<dbReference type="GO" id="GO:0006427">
    <property type="term" value="P:histidyl-tRNA aminoacylation"/>
    <property type="evidence" value="ECO:0007669"/>
    <property type="project" value="UniProtKB-UniRule"/>
</dbReference>
<dbReference type="EMBL" id="CABPSC010000016">
    <property type="protein sequence ID" value="VVE32648.1"/>
    <property type="molecule type" value="Genomic_DNA"/>
</dbReference>
<dbReference type="Pfam" id="PF03129">
    <property type="entry name" value="HGTP_anticodon"/>
    <property type="match status" value="1"/>
</dbReference>
<dbReference type="SUPFAM" id="SSF52954">
    <property type="entry name" value="Class II aaRS ABD-related"/>
    <property type="match status" value="1"/>
</dbReference>
<dbReference type="GO" id="GO:0004821">
    <property type="term" value="F:histidine-tRNA ligase activity"/>
    <property type="evidence" value="ECO:0007669"/>
    <property type="project" value="UniProtKB-UniRule"/>
</dbReference>
<evidence type="ECO:0000259" key="14">
    <source>
        <dbReference type="PROSITE" id="PS50862"/>
    </source>
</evidence>
<dbReference type="HAMAP" id="MF_00127">
    <property type="entry name" value="His_tRNA_synth"/>
    <property type="match status" value="1"/>
</dbReference>
<dbReference type="RefSeq" id="WP_150556947.1">
    <property type="nucleotide sequence ID" value="NZ_CABPSC010000016.1"/>
</dbReference>
<comment type="catalytic activity">
    <reaction evidence="10 11">
        <text>tRNA(His) + L-histidine + ATP = L-histidyl-tRNA(His) + AMP + diphosphate + H(+)</text>
        <dbReference type="Rhea" id="RHEA:17313"/>
        <dbReference type="Rhea" id="RHEA-COMP:9665"/>
        <dbReference type="Rhea" id="RHEA-COMP:9689"/>
        <dbReference type="ChEBI" id="CHEBI:15378"/>
        <dbReference type="ChEBI" id="CHEBI:30616"/>
        <dbReference type="ChEBI" id="CHEBI:33019"/>
        <dbReference type="ChEBI" id="CHEBI:57595"/>
        <dbReference type="ChEBI" id="CHEBI:78442"/>
        <dbReference type="ChEBI" id="CHEBI:78527"/>
        <dbReference type="ChEBI" id="CHEBI:456215"/>
        <dbReference type="EC" id="6.1.1.21"/>
    </reaction>
</comment>
<organism evidence="15 16">
    <name type="scientific">Pandoraea nosoerga</name>
    <dbReference type="NCBI Taxonomy" id="2508296"/>
    <lineage>
        <taxon>Bacteria</taxon>
        <taxon>Pseudomonadati</taxon>
        <taxon>Pseudomonadota</taxon>
        <taxon>Betaproteobacteria</taxon>
        <taxon>Burkholderiales</taxon>
        <taxon>Burkholderiaceae</taxon>
        <taxon>Pandoraea</taxon>
    </lineage>
</organism>
<dbReference type="InterPro" id="IPR004516">
    <property type="entry name" value="HisRS/HisZ"/>
</dbReference>
<dbReference type="PIRSF" id="PIRSF001549">
    <property type="entry name" value="His-tRNA_synth"/>
    <property type="match status" value="1"/>
</dbReference>
<evidence type="ECO:0000256" key="13">
    <source>
        <dbReference type="SAM" id="MobiDB-lite"/>
    </source>
</evidence>
<dbReference type="GO" id="GO:0005524">
    <property type="term" value="F:ATP binding"/>
    <property type="evidence" value="ECO:0007669"/>
    <property type="project" value="UniProtKB-UniRule"/>
</dbReference>